<comment type="cofactor">
    <cofactor evidence="3">
        <name>AMP</name>
        <dbReference type="ChEBI" id="CHEBI:456215"/>
    </cofactor>
</comment>
<dbReference type="SUPFAM" id="SSF52402">
    <property type="entry name" value="Adenine nucleotide alpha hydrolases-like"/>
    <property type="match status" value="1"/>
</dbReference>
<dbReference type="InterPro" id="IPR033948">
    <property type="entry name" value="ETF_beta_N"/>
</dbReference>
<sequence length="260" mass="28554">MKIIVCIKQVPDTTEVKIDSKTGTLIRDGVPSIINPDDKSGLETALKLKDEFNAHVTVITMGPPQAEKALREALAMGADEAILLSDRAFAGADTWATSLTLSGALKKIDYDLIIAGRQAIDGDTAQVGPQIAEHLNIPHVSYVDSLIKEENNLIVKRVFEDGYQMIEIKMPCLITTLSENNKARYMSVAGIFDAYRDKEIKSWTLVDIDVDPLKIGLKGSPTKVKKSFTKGAKSAGKIYEVDAKEAAKIIVEKLQEKYYI</sequence>
<dbReference type="Gene3D" id="3.40.50.620">
    <property type="entry name" value="HUPs"/>
    <property type="match status" value="1"/>
</dbReference>
<dbReference type="STRING" id="1121316.SAMN02745207_00811"/>
<name>A0A1M5SAA3_9CLOT</name>
<dbReference type="Pfam" id="PF01012">
    <property type="entry name" value="ETF"/>
    <property type="match status" value="1"/>
</dbReference>
<evidence type="ECO:0000313" key="5">
    <source>
        <dbReference type="EMBL" id="SHH34833.1"/>
    </source>
</evidence>
<dbReference type="PANTHER" id="PTHR21294">
    <property type="entry name" value="ELECTRON TRANSFER FLAVOPROTEIN BETA-SUBUNIT"/>
    <property type="match status" value="1"/>
</dbReference>
<keyword evidence="6" id="KW-1185">Reference proteome</keyword>
<dbReference type="AlphaFoldDB" id="A0A1M5SAA3"/>
<evidence type="ECO:0000313" key="6">
    <source>
        <dbReference type="Proteomes" id="UP000184447"/>
    </source>
</evidence>
<dbReference type="GO" id="GO:0009055">
    <property type="term" value="F:electron transfer activity"/>
    <property type="evidence" value="ECO:0007669"/>
    <property type="project" value="InterPro"/>
</dbReference>
<dbReference type="OrthoDB" id="9804960at2"/>
<organism evidence="5 6">
    <name type="scientific">Clostridium grantii DSM 8605</name>
    <dbReference type="NCBI Taxonomy" id="1121316"/>
    <lineage>
        <taxon>Bacteria</taxon>
        <taxon>Bacillati</taxon>
        <taxon>Bacillota</taxon>
        <taxon>Clostridia</taxon>
        <taxon>Eubacteriales</taxon>
        <taxon>Clostridiaceae</taxon>
        <taxon>Clostridium</taxon>
    </lineage>
</organism>
<gene>
    <name evidence="5" type="ORF">SAMN02745207_00811</name>
</gene>
<accession>A0A1M5SAA3</accession>
<protein>
    <recommendedName>
        <fullName evidence="2">Electron transfer flavoprotein small subunit</fullName>
    </recommendedName>
</protein>
<evidence type="ECO:0000256" key="2">
    <source>
        <dbReference type="ARBA" id="ARBA00042002"/>
    </source>
</evidence>
<dbReference type="Proteomes" id="UP000184447">
    <property type="component" value="Unassembled WGS sequence"/>
</dbReference>
<dbReference type="InterPro" id="IPR012255">
    <property type="entry name" value="ETF_b"/>
</dbReference>
<feature type="domain" description="Electron transfer flavoprotein alpha/beta-subunit N-terminal" evidence="4">
    <location>
        <begin position="22"/>
        <end position="212"/>
    </location>
</feature>
<evidence type="ECO:0000256" key="3">
    <source>
        <dbReference type="ARBA" id="ARBA00049933"/>
    </source>
</evidence>
<proteinExistence type="inferred from homology"/>
<dbReference type="SMART" id="SM00893">
    <property type="entry name" value="ETF"/>
    <property type="match status" value="1"/>
</dbReference>
<evidence type="ECO:0000256" key="1">
    <source>
        <dbReference type="ARBA" id="ARBA00007557"/>
    </source>
</evidence>
<reference evidence="5 6" key="1">
    <citation type="submission" date="2016-11" db="EMBL/GenBank/DDBJ databases">
        <authorList>
            <person name="Jaros S."/>
            <person name="Januszkiewicz K."/>
            <person name="Wedrychowicz H."/>
        </authorList>
    </citation>
    <scope>NUCLEOTIDE SEQUENCE [LARGE SCALE GENOMIC DNA]</scope>
    <source>
        <strain evidence="5 6">DSM 8605</strain>
    </source>
</reference>
<evidence type="ECO:0000259" key="4">
    <source>
        <dbReference type="SMART" id="SM00893"/>
    </source>
</evidence>
<dbReference type="PIRSF" id="PIRSF000090">
    <property type="entry name" value="Beta-ETF"/>
    <property type="match status" value="1"/>
</dbReference>
<dbReference type="RefSeq" id="WP_073337155.1">
    <property type="nucleotide sequence ID" value="NZ_FQXM01000004.1"/>
</dbReference>
<comment type="similarity">
    <text evidence="1">Belongs to the ETF beta-subunit/FixA family.</text>
</comment>
<dbReference type="InterPro" id="IPR014730">
    <property type="entry name" value="ETF_a/b_N"/>
</dbReference>
<dbReference type="PROSITE" id="PS01065">
    <property type="entry name" value="ETF_BETA"/>
    <property type="match status" value="1"/>
</dbReference>
<dbReference type="CDD" id="cd01714">
    <property type="entry name" value="ETF_beta"/>
    <property type="match status" value="1"/>
</dbReference>
<dbReference type="InterPro" id="IPR000049">
    <property type="entry name" value="ET-Flavoprotein_bsu_CS"/>
</dbReference>
<dbReference type="InterPro" id="IPR014729">
    <property type="entry name" value="Rossmann-like_a/b/a_fold"/>
</dbReference>
<dbReference type="EMBL" id="FQXM01000004">
    <property type="protein sequence ID" value="SHH34833.1"/>
    <property type="molecule type" value="Genomic_DNA"/>
</dbReference>
<dbReference type="PANTHER" id="PTHR21294:SF17">
    <property type="entry name" value="PROTEIN FIXA"/>
    <property type="match status" value="1"/>
</dbReference>